<dbReference type="InterPro" id="IPR058533">
    <property type="entry name" value="Cation_efflux_TM"/>
</dbReference>
<feature type="transmembrane region" description="Helical" evidence="10">
    <location>
        <begin position="177"/>
        <end position="203"/>
    </location>
</feature>
<keyword evidence="8 10" id="KW-0472">Membrane</keyword>
<keyword evidence="3" id="KW-0813">Transport</keyword>
<feature type="domain" description="Cation efflux protein cytoplasmic" evidence="12">
    <location>
        <begin position="238"/>
        <end position="313"/>
    </location>
</feature>
<feature type="region of interest" description="Disordered" evidence="9">
    <location>
        <begin position="1"/>
        <end position="35"/>
    </location>
</feature>
<protein>
    <submittedName>
        <fullName evidence="13">Cobalt-zinc-cadmium efflux system protein</fullName>
    </submittedName>
</protein>
<keyword evidence="14" id="KW-1185">Reference proteome</keyword>
<gene>
    <name evidence="13" type="ORF">C7440_2699</name>
</gene>
<organism evidence="13 14">
    <name type="scientific">Pusillimonas noertemannii</name>
    <dbReference type="NCBI Taxonomy" id="305977"/>
    <lineage>
        <taxon>Bacteria</taxon>
        <taxon>Pseudomonadati</taxon>
        <taxon>Pseudomonadota</taxon>
        <taxon>Betaproteobacteria</taxon>
        <taxon>Burkholderiales</taxon>
        <taxon>Alcaligenaceae</taxon>
        <taxon>Pusillimonas</taxon>
    </lineage>
</organism>
<name>A0A2U1CJG5_9BURK</name>
<feature type="transmembrane region" description="Helical" evidence="10">
    <location>
        <begin position="209"/>
        <end position="226"/>
    </location>
</feature>
<evidence type="ECO:0000256" key="8">
    <source>
        <dbReference type="ARBA" id="ARBA00023136"/>
    </source>
</evidence>
<feature type="domain" description="Cation efflux protein transmembrane" evidence="11">
    <location>
        <begin position="45"/>
        <end position="234"/>
    </location>
</feature>
<feature type="compositionally biased region" description="Basic and acidic residues" evidence="9">
    <location>
        <begin position="1"/>
        <end position="20"/>
    </location>
</feature>
<evidence type="ECO:0000256" key="5">
    <source>
        <dbReference type="ARBA" id="ARBA00022906"/>
    </source>
</evidence>
<evidence type="ECO:0000313" key="13">
    <source>
        <dbReference type="EMBL" id="PVY61149.1"/>
    </source>
</evidence>
<comment type="caution">
    <text evidence="13">The sequence shown here is derived from an EMBL/GenBank/DDBJ whole genome shotgun (WGS) entry which is preliminary data.</text>
</comment>
<feature type="transmembrane region" description="Helical" evidence="10">
    <location>
        <begin position="141"/>
        <end position="165"/>
    </location>
</feature>
<dbReference type="OrthoDB" id="9809646at2"/>
<feature type="transmembrane region" description="Helical" evidence="10">
    <location>
        <begin position="43"/>
        <end position="63"/>
    </location>
</feature>
<comment type="subcellular location">
    <subcellularLocation>
        <location evidence="1">Membrane</location>
        <topology evidence="1">Multi-pass membrane protein</topology>
    </subcellularLocation>
</comment>
<evidence type="ECO:0000256" key="2">
    <source>
        <dbReference type="ARBA" id="ARBA00008873"/>
    </source>
</evidence>
<keyword evidence="4 10" id="KW-0812">Transmembrane</keyword>
<evidence type="ECO:0000259" key="11">
    <source>
        <dbReference type="Pfam" id="PF01545"/>
    </source>
</evidence>
<dbReference type="Pfam" id="PF16916">
    <property type="entry name" value="ZT_dimer"/>
    <property type="match status" value="1"/>
</dbReference>
<dbReference type="InterPro" id="IPR027470">
    <property type="entry name" value="Cation_efflux_CTD"/>
</dbReference>
<keyword evidence="5" id="KW-0862">Zinc</keyword>
<evidence type="ECO:0000256" key="7">
    <source>
        <dbReference type="ARBA" id="ARBA00023065"/>
    </source>
</evidence>
<dbReference type="GO" id="GO:0005385">
    <property type="term" value="F:zinc ion transmembrane transporter activity"/>
    <property type="evidence" value="ECO:0007669"/>
    <property type="project" value="TreeGrafter"/>
</dbReference>
<comment type="similarity">
    <text evidence="2">Belongs to the cation diffusion facilitator (CDF) transporter (TC 2.A.4) family. SLC30A subfamily.</text>
</comment>
<dbReference type="Gene3D" id="1.20.1510.10">
    <property type="entry name" value="Cation efflux protein transmembrane domain"/>
    <property type="match status" value="1"/>
</dbReference>
<evidence type="ECO:0000256" key="1">
    <source>
        <dbReference type="ARBA" id="ARBA00004141"/>
    </source>
</evidence>
<dbReference type="GO" id="GO:0005886">
    <property type="term" value="C:plasma membrane"/>
    <property type="evidence" value="ECO:0007669"/>
    <property type="project" value="TreeGrafter"/>
</dbReference>
<evidence type="ECO:0000313" key="14">
    <source>
        <dbReference type="Proteomes" id="UP000246145"/>
    </source>
</evidence>
<sequence length="327" mass="34775">MSNSKHDHDHSHDHGHDHGAQGHGHHHHGPGGHAHGVTDERRLMWAFVIIAVFMVVEIAGGVVSGSLALLADAGHMASDAAALAFSWLAVRIGKRAATEQLSYGFRRVEILAAFVNGLALFAIAAWIVVEAVRRWFEPAPILGGPMLVVAVAGLAANIAAFFVLFRGSHDNLNLRSALLHVVGDLLGSVAAIAAAVVILWTGWTPIDPILSVLVALIILKSAWGVVRSAGHILLEGTPPGVSIAEIKADLETQVLLVHDVHHIHVWSITADKHLLTLHVVPRGQAAPREVIGAVRARLAERFGIDHATIQVEESHCADLPGDRAACC</sequence>
<dbReference type="NCBIfam" id="TIGR01297">
    <property type="entry name" value="CDF"/>
    <property type="match status" value="1"/>
</dbReference>
<dbReference type="InterPro" id="IPR027469">
    <property type="entry name" value="Cation_efflux_TMD_sf"/>
</dbReference>
<evidence type="ECO:0000256" key="6">
    <source>
        <dbReference type="ARBA" id="ARBA00022989"/>
    </source>
</evidence>
<dbReference type="PANTHER" id="PTHR11562">
    <property type="entry name" value="CATION EFFLUX PROTEIN/ ZINC TRANSPORTER"/>
    <property type="match status" value="1"/>
</dbReference>
<dbReference type="EMBL" id="QEKO01000004">
    <property type="protein sequence ID" value="PVY61149.1"/>
    <property type="molecule type" value="Genomic_DNA"/>
</dbReference>
<dbReference type="Proteomes" id="UP000246145">
    <property type="component" value="Unassembled WGS sequence"/>
</dbReference>
<keyword evidence="6 10" id="KW-1133">Transmembrane helix</keyword>
<dbReference type="InterPro" id="IPR002524">
    <property type="entry name" value="Cation_efflux"/>
</dbReference>
<dbReference type="AlphaFoldDB" id="A0A2U1CJG5"/>
<feature type="transmembrane region" description="Helical" evidence="10">
    <location>
        <begin position="69"/>
        <end position="90"/>
    </location>
</feature>
<dbReference type="PANTHER" id="PTHR11562:SF17">
    <property type="entry name" value="RE54080P-RELATED"/>
    <property type="match status" value="1"/>
</dbReference>
<dbReference type="STRING" id="1231391.GCA_000308195_01119"/>
<evidence type="ECO:0000256" key="9">
    <source>
        <dbReference type="SAM" id="MobiDB-lite"/>
    </source>
</evidence>
<proteinExistence type="inferred from homology"/>
<dbReference type="InterPro" id="IPR050681">
    <property type="entry name" value="CDF/SLC30A"/>
</dbReference>
<accession>A0A2U1CJG5</accession>
<dbReference type="SUPFAM" id="SSF161111">
    <property type="entry name" value="Cation efflux protein transmembrane domain-like"/>
    <property type="match status" value="1"/>
</dbReference>
<keyword evidence="5" id="KW-0864">Zinc transport</keyword>
<keyword evidence="7" id="KW-0406">Ion transport</keyword>
<evidence type="ECO:0000256" key="10">
    <source>
        <dbReference type="SAM" id="Phobius"/>
    </source>
</evidence>
<evidence type="ECO:0000256" key="4">
    <source>
        <dbReference type="ARBA" id="ARBA00022692"/>
    </source>
</evidence>
<reference evidence="13 14" key="1">
    <citation type="submission" date="2018-04" db="EMBL/GenBank/DDBJ databases">
        <title>Genomic Encyclopedia of Type Strains, Phase IV (KMG-IV): sequencing the most valuable type-strain genomes for metagenomic binning, comparative biology and taxonomic classification.</title>
        <authorList>
            <person name="Goeker M."/>
        </authorList>
    </citation>
    <scope>NUCLEOTIDE SEQUENCE [LARGE SCALE GENOMIC DNA]</scope>
    <source>
        <strain evidence="13 14">DSM 10065</strain>
    </source>
</reference>
<feature type="transmembrane region" description="Helical" evidence="10">
    <location>
        <begin position="110"/>
        <end position="129"/>
    </location>
</feature>
<evidence type="ECO:0000259" key="12">
    <source>
        <dbReference type="Pfam" id="PF16916"/>
    </source>
</evidence>
<evidence type="ECO:0000256" key="3">
    <source>
        <dbReference type="ARBA" id="ARBA00022448"/>
    </source>
</evidence>
<dbReference type="RefSeq" id="WP_116518922.1">
    <property type="nucleotide sequence ID" value="NZ_JACCEX010000004.1"/>
</dbReference>
<dbReference type="Pfam" id="PF01545">
    <property type="entry name" value="Cation_efflux"/>
    <property type="match status" value="1"/>
</dbReference>